<evidence type="ECO:0000313" key="3">
    <source>
        <dbReference type="Proteomes" id="UP000266172"/>
    </source>
</evidence>
<feature type="compositionally biased region" description="Gly residues" evidence="1">
    <location>
        <begin position="112"/>
        <end position="129"/>
    </location>
</feature>
<evidence type="ECO:0000256" key="1">
    <source>
        <dbReference type="SAM" id="MobiDB-lite"/>
    </source>
</evidence>
<dbReference type="AlphaFoldDB" id="A0A395VAU3"/>
<feature type="region of interest" description="Disordered" evidence="1">
    <location>
        <begin position="71"/>
        <end position="184"/>
    </location>
</feature>
<protein>
    <submittedName>
        <fullName evidence="2">Uncharacterized protein</fullName>
    </submittedName>
</protein>
<dbReference type="EMBL" id="QRVL01000006">
    <property type="protein sequence ID" value="RGS40555.1"/>
    <property type="molecule type" value="Genomic_DNA"/>
</dbReference>
<feature type="compositionally biased region" description="Low complexity" evidence="1">
    <location>
        <begin position="100"/>
        <end position="111"/>
    </location>
</feature>
<feature type="compositionally biased region" description="Gly residues" evidence="1">
    <location>
        <begin position="84"/>
        <end position="99"/>
    </location>
</feature>
<sequence length="235" mass="23374">MIKKKAVAGGIVALAAVLGGGGIFAWTRRTADTETLADNQKYVYAYVTSIEGNELTYMEVDESVVEAYLASSTEDTENTEKGGDGSGAPGGSDGSGAPGGSDTAGAPEDGSGAPGGSDGSGAPGDGSGAPGRMPQGTSGTNDSTEMSEVMLPGENDGMPGDTALDGTEKNGGEAPGGNGGMSGESVTTLIPVSTVVHTTAGTETTFQRLAAGDLLKLLIETSEDGEEVIIEIWMQ</sequence>
<name>A0A395VAU3_9FIRM</name>
<accession>A0A395VAU3</accession>
<dbReference type="Proteomes" id="UP000266172">
    <property type="component" value="Unassembled WGS sequence"/>
</dbReference>
<evidence type="ECO:0000313" key="2">
    <source>
        <dbReference type="EMBL" id="RGS40555.1"/>
    </source>
</evidence>
<feature type="compositionally biased region" description="Polar residues" evidence="1">
    <location>
        <begin position="135"/>
        <end position="146"/>
    </location>
</feature>
<reference evidence="2 3" key="1">
    <citation type="submission" date="2018-08" db="EMBL/GenBank/DDBJ databases">
        <title>A genome reference for cultivated species of the human gut microbiota.</title>
        <authorList>
            <person name="Zou Y."/>
            <person name="Xue W."/>
            <person name="Luo G."/>
        </authorList>
    </citation>
    <scope>NUCLEOTIDE SEQUENCE [LARGE SCALE GENOMIC DNA]</scope>
    <source>
        <strain evidence="2 3">AF22-12AC</strain>
    </source>
</reference>
<comment type="caution">
    <text evidence="2">The sequence shown here is derived from an EMBL/GenBank/DDBJ whole genome shotgun (WGS) entry which is preliminary data.</text>
</comment>
<proteinExistence type="predicted"/>
<feature type="compositionally biased region" description="Gly residues" evidence="1">
    <location>
        <begin position="173"/>
        <end position="182"/>
    </location>
</feature>
<gene>
    <name evidence="2" type="ORF">DWX93_08985</name>
</gene>
<dbReference type="RefSeq" id="WP_118097359.1">
    <property type="nucleotide sequence ID" value="NZ_QRVL01000006.1"/>
</dbReference>
<organism evidence="2 3">
    <name type="scientific">Roseburia hominis</name>
    <dbReference type="NCBI Taxonomy" id="301301"/>
    <lineage>
        <taxon>Bacteria</taxon>
        <taxon>Bacillati</taxon>
        <taxon>Bacillota</taxon>
        <taxon>Clostridia</taxon>
        <taxon>Lachnospirales</taxon>
        <taxon>Lachnospiraceae</taxon>
        <taxon>Roseburia</taxon>
    </lineage>
</organism>